<keyword evidence="9" id="KW-1133">Transmembrane helix</keyword>
<dbReference type="Gene3D" id="3.10.200.10">
    <property type="entry name" value="Alpha carbonic anhydrase"/>
    <property type="match status" value="1"/>
</dbReference>
<name>A0A7M5UZ09_9CNID</name>
<evidence type="ECO:0000313" key="11">
    <source>
        <dbReference type="EnsemblMetazoa" id="CLYHEMP008380.1"/>
    </source>
</evidence>
<evidence type="ECO:0000256" key="2">
    <source>
        <dbReference type="ARBA" id="ARBA00010718"/>
    </source>
</evidence>
<evidence type="ECO:0000259" key="10">
    <source>
        <dbReference type="PROSITE" id="PS51144"/>
    </source>
</evidence>
<dbReference type="PANTHER" id="PTHR18952">
    <property type="entry name" value="CARBONIC ANHYDRASE"/>
    <property type="match status" value="1"/>
</dbReference>
<comment type="similarity">
    <text evidence="2 8">Belongs to the alpha-carbonic anhydrase family.</text>
</comment>
<sequence length="314" mass="35278">METIIFFVLMVICNNVAAQDYLNKWSFDPNSPIGPQHWAKTYPKCGGSSQAPIDIKTADVVYNPKLKDIRGASFLKKANQFNYTISNYGAAFYVTLTGQDTSKIPIYIVHGDSAYRFSSLHFHWGSDSKKGSEHTIDGKEYPLELHLVLLNVDESATTDRMLIWAQLFEVKDTRNAKLDSIVNNLLKAKKVGQTDNIPAFLLEDLLIDQAAEKYYMYYGSFTTPPCSEIVKYLVSSKISHVNEVQLEEFRKLLASADEKTSMSDNYRPPQPINGRTVQSNFDLNESSSGSVSSIASFFNMVMALAVGFSFMMKM</sequence>
<keyword evidence="8" id="KW-0732">Signal</keyword>
<dbReference type="CDD" id="cd00326">
    <property type="entry name" value="alpha_CA"/>
    <property type="match status" value="1"/>
</dbReference>
<keyword evidence="9" id="KW-0812">Transmembrane</keyword>
<evidence type="ECO:0000256" key="9">
    <source>
        <dbReference type="SAM" id="Phobius"/>
    </source>
</evidence>
<dbReference type="InterPro" id="IPR018338">
    <property type="entry name" value="Carbonic_anhydrase_a-class_CS"/>
</dbReference>
<dbReference type="EnsemblMetazoa" id="CLYHEMT008380.1">
    <property type="protein sequence ID" value="CLYHEMP008380.1"/>
    <property type="gene ID" value="CLYHEMG008380"/>
</dbReference>
<evidence type="ECO:0000256" key="4">
    <source>
        <dbReference type="ARBA" id="ARBA00022723"/>
    </source>
</evidence>
<dbReference type="Proteomes" id="UP000594262">
    <property type="component" value="Unplaced"/>
</dbReference>
<organism evidence="11 12">
    <name type="scientific">Clytia hemisphaerica</name>
    <dbReference type="NCBI Taxonomy" id="252671"/>
    <lineage>
        <taxon>Eukaryota</taxon>
        <taxon>Metazoa</taxon>
        <taxon>Cnidaria</taxon>
        <taxon>Hydrozoa</taxon>
        <taxon>Hydroidolina</taxon>
        <taxon>Leptothecata</taxon>
        <taxon>Obeliida</taxon>
        <taxon>Clytiidae</taxon>
        <taxon>Clytia</taxon>
    </lineage>
</organism>
<comment type="catalytic activity">
    <reaction evidence="7 8">
        <text>hydrogencarbonate + H(+) = CO2 + H2O</text>
        <dbReference type="Rhea" id="RHEA:10748"/>
        <dbReference type="ChEBI" id="CHEBI:15377"/>
        <dbReference type="ChEBI" id="CHEBI:15378"/>
        <dbReference type="ChEBI" id="CHEBI:16526"/>
        <dbReference type="ChEBI" id="CHEBI:17544"/>
        <dbReference type="EC" id="4.2.1.1"/>
    </reaction>
</comment>
<feature type="transmembrane region" description="Helical" evidence="9">
    <location>
        <begin position="294"/>
        <end position="312"/>
    </location>
</feature>
<feature type="domain" description="Alpha-carbonic anhydrase" evidence="10">
    <location>
        <begin position="23"/>
        <end position="281"/>
    </location>
</feature>
<evidence type="ECO:0000256" key="3">
    <source>
        <dbReference type="ARBA" id="ARBA00012925"/>
    </source>
</evidence>
<accession>A0A7M5UZ09</accession>
<dbReference type="EC" id="4.2.1.1" evidence="3 8"/>
<evidence type="ECO:0000256" key="7">
    <source>
        <dbReference type="ARBA" id="ARBA00048348"/>
    </source>
</evidence>
<dbReference type="OrthoDB" id="5986706at2759"/>
<evidence type="ECO:0000256" key="8">
    <source>
        <dbReference type="RuleBase" id="RU367011"/>
    </source>
</evidence>
<evidence type="ECO:0000256" key="5">
    <source>
        <dbReference type="ARBA" id="ARBA00022833"/>
    </source>
</evidence>
<dbReference type="GO" id="GO:0008270">
    <property type="term" value="F:zinc ion binding"/>
    <property type="evidence" value="ECO:0007669"/>
    <property type="project" value="UniProtKB-UniRule"/>
</dbReference>
<dbReference type="AlphaFoldDB" id="A0A7M5UZ09"/>
<evidence type="ECO:0000313" key="12">
    <source>
        <dbReference type="Proteomes" id="UP000594262"/>
    </source>
</evidence>
<dbReference type="PROSITE" id="PS51144">
    <property type="entry name" value="ALPHA_CA_2"/>
    <property type="match status" value="1"/>
</dbReference>
<evidence type="ECO:0000256" key="1">
    <source>
        <dbReference type="ARBA" id="ARBA00002904"/>
    </source>
</evidence>
<feature type="chain" id="PRO_5029949406" description="Carbonic anhydrase" evidence="8">
    <location>
        <begin position="19"/>
        <end position="314"/>
    </location>
</feature>
<dbReference type="PANTHER" id="PTHR18952:SF265">
    <property type="entry name" value="CARBONIC ANHYDRASE"/>
    <property type="match status" value="1"/>
</dbReference>
<keyword evidence="9" id="KW-0472">Membrane</keyword>
<keyword evidence="5 8" id="KW-0862">Zinc</keyword>
<dbReference type="RefSeq" id="XP_066924991.1">
    <property type="nucleotide sequence ID" value="XM_067068890.1"/>
</dbReference>
<protein>
    <recommendedName>
        <fullName evidence="3 8">Carbonic anhydrase</fullName>
        <ecNumber evidence="3 8">4.2.1.1</ecNumber>
    </recommendedName>
</protein>
<keyword evidence="4 8" id="KW-0479">Metal-binding</keyword>
<dbReference type="InterPro" id="IPR036398">
    <property type="entry name" value="CA_dom_sf"/>
</dbReference>
<comment type="cofactor">
    <cofactor evidence="8">
        <name>Zn(2+)</name>
        <dbReference type="ChEBI" id="CHEBI:29105"/>
    </cofactor>
</comment>
<proteinExistence type="inferred from homology"/>
<dbReference type="InterPro" id="IPR023561">
    <property type="entry name" value="Carbonic_anhydrase_a-class"/>
</dbReference>
<keyword evidence="12" id="KW-1185">Reference proteome</keyword>
<dbReference type="SMART" id="SM01057">
    <property type="entry name" value="Carb_anhydrase"/>
    <property type="match status" value="1"/>
</dbReference>
<comment type="function">
    <text evidence="1 8">Reversible hydration of carbon dioxide.</text>
</comment>
<feature type="signal peptide" evidence="8">
    <location>
        <begin position="1"/>
        <end position="18"/>
    </location>
</feature>
<dbReference type="Pfam" id="PF00194">
    <property type="entry name" value="Carb_anhydrase"/>
    <property type="match status" value="1"/>
</dbReference>
<dbReference type="GeneID" id="136812399"/>
<reference evidence="11" key="1">
    <citation type="submission" date="2021-01" db="UniProtKB">
        <authorList>
            <consortium name="EnsemblMetazoa"/>
        </authorList>
    </citation>
    <scope>IDENTIFICATION</scope>
</reference>
<dbReference type="PROSITE" id="PS00162">
    <property type="entry name" value="ALPHA_CA_1"/>
    <property type="match status" value="1"/>
</dbReference>
<evidence type="ECO:0000256" key="6">
    <source>
        <dbReference type="ARBA" id="ARBA00023239"/>
    </source>
</evidence>
<dbReference type="SUPFAM" id="SSF51069">
    <property type="entry name" value="Carbonic anhydrase"/>
    <property type="match status" value="1"/>
</dbReference>
<dbReference type="GO" id="GO:0004089">
    <property type="term" value="F:carbonate dehydratase activity"/>
    <property type="evidence" value="ECO:0007669"/>
    <property type="project" value="UniProtKB-UniRule"/>
</dbReference>
<keyword evidence="6 8" id="KW-0456">Lyase</keyword>
<dbReference type="InterPro" id="IPR001148">
    <property type="entry name" value="CA_dom"/>
</dbReference>